<dbReference type="EMBL" id="JAZGQK010000012">
    <property type="protein sequence ID" value="MEE6259784.1"/>
    <property type="molecule type" value="Genomic_DNA"/>
</dbReference>
<proteinExistence type="predicted"/>
<dbReference type="InterPro" id="IPR003593">
    <property type="entry name" value="AAA+_ATPase"/>
</dbReference>
<dbReference type="Gene3D" id="3.40.50.300">
    <property type="entry name" value="P-loop containing nucleotide triphosphate hydrolases"/>
    <property type="match status" value="1"/>
</dbReference>
<keyword evidence="2" id="KW-0067">ATP-binding</keyword>
<sequence length="809" mass="85209">MALIGRRRELALVRQLLDRAVAGVGGLLVITGPPGSGRTALADAAARQARDRHLPVVRATGTGTGRWLWTQVLGDLGGAAPPSGPEPSDPPAPDDLERAARVIADGGPRLIVVDDLDQAGTRAVAFLARLAARLASGATAVLATAAEPVATAAELRLRGLTEAELAELLPGLPADAVHALWLASAGLPGAAINLAGELAGLDVTADSVVHLALTRPSRAEFLDLDVGLIRLLEEAAGRPSPSATRARVLARLARELLGDPSAAHRRRELVDEALTLARLTGGPGTVAEVLDARLHALWDPAAVRERLSTATEIVAQARRAGETALELRGLFWSFTALAELGDLVAAETALAGYARAAELAGDPEAAVVVLARQAMLATVRGRFAEAESLTAEVAERGRRVGLADTDRLTRSLYGRLAMFRGQVGTAEVSILRGLARRLPGHFFEATAARTLAETGGDTEAALELERLLPTVLAGSGPRWVGALADLAVVACRTGPVEAAQALYDALLPYRGRLVVWGGANTITGPVDDYLGRLAVRLGRPDQALSHLDDAVRLERRIGALPWQAYTLVARADARSARADAAEVGAGRGRPDATDRDLARDDLARARVIAARLGMAGLLGSLTPPADDRVADEWRLVRDGDDWLLDAGTESVRLRDARGLHYLRSLLAAPGTEIAALDLVAGGAGLRVPDGEPMLDEAARRAYRNRLRLLDEQLASADRAGDVDRATSVQAERTALLAELRRATGLGGRTRPRTGEAERARVSATRALWTAVTRVESAAPLAGAHLRASLHTGRFLRYQPAPGGPARWRV</sequence>
<evidence type="ECO:0000313" key="3">
    <source>
        <dbReference type="Proteomes" id="UP001332243"/>
    </source>
</evidence>
<evidence type="ECO:0000259" key="1">
    <source>
        <dbReference type="SMART" id="SM00382"/>
    </source>
</evidence>
<dbReference type="SUPFAM" id="SSF48452">
    <property type="entry name" value="TPR-like"/>
    <property type="match status" value="1"/>
</dbReference>
<dbReference type="InterPro" id="IPR041664">
    <property type="entry name" value="AAA_16"/>
</dbReference>
<dbReference type="SMART" id="SM00382">
    <property type="entry name" value="AAA"/>
    <property type="match status" value="1"/>
</dbReference>
<reference evidence="2 3" key="1">
    <citation type="submission" date="2024-01" db="EMBL/GenBank/DDBJ databases">
        <title>Genome insights into Plantactinospora sonchi sp. nov.</title>
        <authorList>
            <person name="Wang L."/>
        </authorList>
    </citation>
    <scope>NUCLEOTIDE SEQUENCE [LARGE SCALE GENOMIC DNA]</scope>
    <source>
        <strain evidence="2 3">NEAU-QY2</strain>
    </source>
</reference>
<dbReference type="Gene3D" id="1.25.40.10">
    <property type="entry name" value="Tetratricopeptide repeat domain"/>
    <property type="match status" value="1"/>
</dbReference>
<feature type="domain" description="AAA+ ATPase" evidence="1">
    <location>
        <begin position="24"/>
        <end position="167"/>
    </location>
</feature>
<organism evidence="2 3">
    <name type="scientific">Plantactinospora sonchi</name>
    <dbReference type="NCBI Taxonomy" id="1544735"/>
    <lineage>
        <taxon>Bacteria</taxon>
        <taxon>Bacillati</taxon>
        <taxon>Actinomycetota</taxon>
        <taxon>Actinomycetes</taxon>
        <taxon>Micromonosporales</taxon>
        <taxon>Micromonosporaceae</taxon>
        <taxon>Plantactinospora</taxon>
    </lineage>
</organism>
<evidence type="ECO:0000313" key="2">
    <source>
        <dbReference type="EMBL" id="MEE6259784.1"/>
    </source>
</evidence>
<dbReference type="RefSeq" id="WP_331214904.1">
    <property type="nucleotide sequence ID" value="NZ_JAZGQK010000012.1"/>
</dbReference>
<dbReference type="InterPro" id="IPR011990">
    <property type="entry name" value="TPR-like_helical_dom_sf"/>
</dbReference>
<accession>A0ABU7RTF9</accession>
<dbReference type="Proteomes" id="UP001332243">
    <property type="component" value="Unassembled WGS sequence"/>
</dbReference>
<protein>
    <submittedName>
        <fullName evidence="2">ATP-binding protein</fullName>
    </submittedName>
</protein>
<dbReference type="SUPFAM" id="SSF52540">
    <property type="entry name" value="P-loop containing nucleoside triphosphate hydrolases"/>
    <property type="match status" value="1"/>
</dbReference>
<dbReference type="GO" id="GO:0005524">
    <property type="term" value="F:ATP binding"/>
    <property type="evidence" value="ECO:0007669"/>
    <property type="project" value="UniProtKB-KW"/>
</dbReference>
<keyword evidence="2" id="KW-0547">Nucleotide-binding</keyword>
<gene>
    <name evidence="2" type="ORF">V1633_14945</name>
</gene>
<name>A0ABU7RTF9_9ACTN</name>
<dbReference type="Pfam" id="PF13191">
    <property type="entry name" value="AAA_16"/>
    <property type="match status" value="1"/>
</dbReference>
<comment type="caution">
    <text evidence="2">The sequence shown here is derived from an EMBL/GenBank/DDBJ whole genome shotgun (WGS) entry which is preliminary data.</text>
</comment>
<dbReference type="InterPro" id="IPR027417">
    <property type="entry name" value="P-loop_NTPase"/>
</dbReference>
<keyword evidence="3" id="KW-1185">Reference proteome</keyword>